<protein>
    <submittedName>
        <fullName evidence="1">Uncharacterized protein</fullName>
    </submittedName>
</protein>
<comment type="caution">
    <text evidence="1">The sequence shown here is derived from an EMBL/GenBank/DDBJ whole genome shotgun (WGS) entry which is preliminary data.</text>
</comment>
<dbReference type="Gene3D" id="3.40.50.300">
    <property type="entry name" value="P-loop containing nucleotide triphosphate hydrolases"/>
    <property type="match status" value="1"/>
</dbReference>
<sequence length="115" mass="13210">MKIELRWRATQESNHYGLKLARLADLPQDVLAEGKRVAKNLAALHARHEERNESSKISMRRKALSRTCDDWQLRTQLTQALDHSALSDEELLAYIGRFQVDIAKAFLHPSKESDT</sequence>
<name>A0AAD7AA67_9AGAR</name>
<dbReference type="InterPro" id="IPR027417">
    <property type="entry name" value="P-loop_NTPase"/>
</dbReference>
<accession>A0AAD7AA67</accession>
<dbReference type="AlphaFoldDB" id="A0AAD7AA67"/>
<reference evidence="1" key="1">
    <citation type="submission" date="2023-03" db="EMBL/GenBank/DDBJ databases">
        <title>Massive genome expansion in bonnet fungi (Mycena s.s.) driven by repeated elements and novel gene families across ecological guilds.</title>
        <authorList>
            <consortium name="Lawrence Berkeley National Laboratory"/>
            <person name="Harder C.B."/>
            <person name="Miyauchi S."/>
            <person name="Viragh M."/>
            <person name="Kuo A."/>
            <person name="Thoen E."/>
            <person name="Andreopoulos B."/>
            <person name="Lu D."/>
            <person name="Skrede I."/>
            <person name="Drula E."/>
            <person name="Henrissat B."/>
            <person name="Morin E."/>
            <person name="Kohler A."/>
            <person name="Barry K."/>
            <person name="LaButti K."/>
            <person name="Morin E."/>
            <person name="Salamov A."/>
            <person name="Lipzen A."/>
            <person name="Mereny Z."/>
            <person name="Hegedus B."/>
            <person name="Baldrian P."/>
            <person name="Stursova M."/>
            <person name="Weitz H."/>
            <person name="Taylor A."/>
            <person name="Grigoriev I.V."/>
            <person name="Nagy L.G."/>
            <person name="Martin F."/>
            <person name="Kauserud H."/>
        </authorList>
    </citation>
    <scope>NUCLEOTIDE SEQUENCE</scope>
    <source>
        <strain evidence="1">CBHHK002</strain>
    </source>
</reference>
<evidence type="ECO:0000313" key="1">
    <source>
        <dbReference type="EMBL" id="KAJ7353326.1"/>
    </source>
</evidence>
<keyword evidence="2" id="KW-1185">Reference proteome</keyword>
<organism evidence="1 2">
    <name type="scientific">Mycena albidolilacea</name>
    <dbReference type="NCBI Taxonomy" id="1033008"/>
    <lineage>
        <taxon>Eukaryota</taxon>
        <taxon>Fungi</taxon>
        <taxon>Dikarya</taxon>
        <taxon>Basidiomycota</taxon>
        <taxon>Agaricomycotina</taxon>
        <taxon>Agaricomycetes</taxon>
        <taxon>Agaricomycetidae</taxon>
        <taxon>Agaricales</taxon>
        <taxon>Marasmiineae</taxon>
        <taxon>Mycenaceae</taxon>
        <taxon>Mycena</taxon>
    </lineage>
</organism>
<evidence type="ECO:0000313" key="2">
    <source>
        <dbReference type="Proteomes" id="UP001218218"/>
    </source>
</evidence>
<proteinExistence type="predicted"/>
<dbReference type="EMBL" id="JARIHO010000011">
    <property type="protein sequence ID" value="KAJ7353326.1"/>
    <property type="molecule type" value="Genomic_DNA"/>
</dbReference>
<dbReference type="Proteomes" id="UP001218218">
    <property type="component" value="Unassembled WGS sequence"/>
</dbReference>
<gene>
    <name evidence="1" type="ORF">DFH08DRAFT_804889</name>
</gene>